<protein>
    <submittedName>
        <fullName evidence="1">Uncharacterized protein</fullName>
    </submittedName>
</protein>
<dbReference type="AlphaFoldDB" id="A0A8J2HUB1"/>
<keyword evidence="2" id="KW-1185">Reference proteome</keyword>
<sequence>MPFVTTKKNSLPRKGNENKDVWLSKVLSSWASLFLGTGTYHHAIGKAVQAPAYTTSIEQLWIDIRLFTPAETGGLPPPDQTAWEICAVLKHIFEQGPDPLHRSRKVTFIDEVVLNLLPQGLLRDTSEASSPDGGNGMDYDLYFRPESPIVIISHELVNVWNKIWTANDFNTVDYQARYYRMLLEKINKVRICVNGKTFKTRELAVELERGRAEMRRIQRR</sequence>
<evidence type="ECO:0000313" key="1">
    <source>
        <dbReference type="EMBL" id="CAG5144808.1"/>
    </source>
</evidence>
<dbReference type="GeneID" id="67012959"/>
<name>A0A8J2HUB1_9PLEO</name>
<dbReference type="OrthoDB" id="2823490at2759"/>
<gene>
    <name evidence="1" type="ORF">ALTATR162_LOCUS1606</name>
</gene>
<organism evidence="1 2">
    <name type="scientific">Alternaria atra</name>
    <dbReference type="NCBI Taxonomy" id="119953"/>
    <lineage>
        <taxon>Eukaryota</taxon>
        <taxon>Fungi</taxon>
        <taxon>Dikarya</taxon>
        <taxon>Ascomycota</taxon>
        <taxon>Pezizomycotina</taxon>
        <taxon>Dothideomycetes</taxon>
        <taxon>Pleosporomycetidae</taxon>
        <taxon>Pleosporales</taxon>
        <taxon>Pleosporineae</taxon>
        <taxon>Pleosporaceae</taxon>
        <taxon>Alternaria</taxon>
        <taxon>Alternaria sect. Ulocladioides</taxon>
    </lineage>
</organism>
<proteinExistence type="predicted"/>
<dbReference type="EMBL" id="CAJRGZ010000015">
    <property type="protein sequence ID" value="CAG5144808.1"/>
    <property type="molecule type" value="Genomic_DNA"/>
</dbReference>
<evidence type="ECO:0000313" key="2">
    <source>
        <dbReference type="Proteomes" id="UP000676310"/>
    </source>
</evidence>
<accession>A0A8J2HUB1</accession>
<reference evidence="1" key="1">
    <citation type="submission" date="2021-05" db="EMBL/GenBank/DDBJ databases">
        <authorList>
            <person name="Stam R."/>
        </authorList>
    </citation>
    <scope>NUCLEOTIDE SEQUENCE</scope>
    <source>
        <strain evidence="1">CS162</strain>
    </source>
</reference>
<dbReference type="Proteomes" id="UP000676310">
    <property type="component" value="Unassembled WGS sequence"/>
</dbReference>
<dbReference type="RefSeq" id="XP_043165139.1">
    <property type="nucleotide sequence ID" value="XM_043309204.1"/>
</dbReference>
<comment type="caution">
    <text evidence="1">The sequence shown here is derived from an EMBL/GenBank/DDBJ whole genome shotgun (WGS) entry which is preliminary data.</text>
</comment>